<evidence type="ECO:0000256" key="1">
    <source>
        <dbReference type="SAM" id="MobiDB-lite"/>
    </source>
</evidence>
<feature type="compositionally biased region" description="Basic and acidic residues" evidence="1">
    <location>
        <begin position="137"/>
        <end position="148"/>
    </location>
</feature>
<comment type="caution">
    <text evidence="2">The sequence shown here is derived from an EMBL/GenBank/DDBJ whole genome shotgun (WGS) entry which is preliminary data.</text>
</comment>
<feature type="region of interest" description="Disordered" evidence="1">
    <location>
        <begin position="1"/>
        <end position="100"/>
    </location>
</feature>
<evidence type="ECO:0000313" key="2">
    <source>
        <dbReference type="EMBL" id="KAJ1167390.1"/>
    </source>
</evidence>
<evidence type="ECO:0000313" key="3">
    <source>
        <dbReference type="Proteomes" id="UP001066276"/>
    </source>
</evidence>
<name>A0AAV7STG6_PLEWA</name>
<dbReference type="Proteomes" id="UP001066276">
    <property type="component" value="Chromosome 4_2"/>
</dbReference>
<proteinExistence type="predicted"/>
<protein>
    <submittedName>
        <fullName evidence="2">Uncharacterized protein</fullName>
    </submittedName>
</protein>
<dbReference type="EMBL" id="JANPWB010000008">
    <property type="protein sequence ID" value="KAJ1167390.1"/>
    <property type="molecule type" value="Genomic_DNA"/>
</dbReference>
<keyword evidence="3" id="KW-1185">Reference proteome</keyword>
<sequence>MLQGQQSAKEKPVPPQIPAAGISATGCTGAGPTSQSHKASRPIQGPPPRRDGSRHPKCPIQPASPNVQYGAATNLLLPSRQSISPGARRDPQTDPPADWALCTSLLPGAPRCRNLQLSRLPGARSREGRARYNQPQERGEPGRTRDAAAKWTLGPVQPRPSLPPPPVPQGNPQRSMSEQVHPRAPHAEGPQPLSGGRLQQGKWRIKSPTQQSLT</sequence>
<reference evidence="2" key="1">
    <citation type="journal article" date="2022" name="bioRxiv">
        <title>Sequencing and chromosome-scale assembly of the giantPleurodeles waltlgenome.</title>
        <authorList>
            <person name="Brown T."/>
            <person name="Elewa A."/>
            <person name="Iarovenko S."/>
            <person name="Subramanian E."/>
            <person name="Araus A.J."/>
            <person name="Petzold A."/>
            <person name="Susuki M."/>
            <person name="Suzuki K.-i.T."/>
            <person name="Hayashi T."/>
            <person name="Toyoda A."/>
            <person name="Oliveira C."/>
            <person name="Osipova E."/>
            <person name="Leigh N.D."/>
            <person name="Simon A."/>
            <person name="Yun M.H."/>
        </authorList>
    </citation>
    <scope>NUCLEOTIDE SEQUENCE</scope>
    <source>
        <strain evidence="2">20211129_DDA</strain>
        <tissue evidence="2">Liver</tissue>
    </source>
</reference>
<accession>A0AAV7STG6</accession>
<dbReference type="AlphaFoldDB" id="A0AAV7STG6"/>
<organism evidence="2 3">
    <name type="scientific">Pleurodeles waltl</name>
    <name type="common">Iberian ribbed newt</name>
    <dbReference type="NCBI Taxonomy" id="8319"/>
    <lineage>
        <taxon>Eukaryota</taxon>
        <taxon>Metazoa</taxon>
        <taxon>Chordata</taxon>
        <taxon>Craniata</taxon>
        <taxon>Vertebrata</taxon>
        <taxon>Euteleostomi</taxon>
        <taxon>Amphibia</taxon>
        <taxon>Batrachia</taxon>
        <taxon>Caudata</taxon>
        <taxon>Salamandroidea</taxon>
        <taxon>Salamandridae</taxon>
        <taxon>Pleurodelinae</taxon>
        <taxon>Pleurodeles</taxon>
    </lineage>
</organism>
<gene>
    <name evidence="2" type="ORF">NDU88_007782</name>
</gene>
<feature type="region of interest" description="Disordered" evidence="1">
    <location>
        <begin position="118"/>
        <end position="214"/>
    </location>
</feature>
<feature type="compositionally biased region" description="Pro residues" evidence="1">
    <location>
        <begin position="157"/>
        <end position="169"/>
    </location>
</feature>